<name>A0A0S2DL10_LYSEN</name>
<proteinExistence type="predicted"/>
<protein>
    <submittedName>
        <fullName evidence="2">Uncharacterized protein</fullName>
    </submittedName>
</protein>
<feature type="compositionally biased region" description="Low complexity" evidence="1">
    <location>
        <begin position="1"/>
        <end position="12"/>
    </location>
</feature>
<evidence type="ECO:0000313" key="2">
    <source>
        <dbReference type="EMBL" id="ALN59202.1"/>
    </source>
</evidence>
<gene>
    <name evidence="2" type="ORF">GLE_3859</name>
</gene>
<dbReference type="AlphaFoldDB" id="A0A0S2DL10"/>
<sequence>MAVQRAAAIQRQVHPRTPDWPPRAALAASVPSPPPAGEPSARPAGRGTSSPRWPRNRGRPRPRIRCRARRRRHRSRRIGSFVALEIGPPDGRPRWLA</sequence>
<dbReference type="STRING" id="69.GLE_3859"/>
<feature type="region of interest" description="Disordered" evidence="1">
    <location>
        <begin position="1"/>
        <end position="78"/>
    </location>
</feature>
<accession>A0A0S2DL10</accession>
<dbReference type="Proteomes" id="UP000061569">
    <property type="component" value="Chromosome"/>
</dbReference>
<dbReference type="KEGG" id="lez:GLE_3859"/>
<evidence type="ECO:0000313" key="3">
    <source>
        <dbReference type="Proteomes" id="UP000061569"/>
    </source>
</evidence>
<feature type="compositionally biased region" description="Low complexity" evidence="1">
    <location>
        <begin position="38"/>
        <end position="53"/>
    </location>
</feature>
<reference evidence="2 3" key="1">
    <citation type="submission" date="2015-11" db="EMBL/GenBank/DDBJ databases">
        <title>Genome sequences of Lysobacter enzymogenes strain C3 and Lysobacter antibioticus ATCC 29479.</title>
        <authorList>
            <person name="Kobayashi D.Y."/>
        </authorList>
    </citation>
    <scope>NUCLEOTIDE SEQUENCE [LARGE SCALE GENOMIC DNA]</scope>
    <source>
        <strain evidence="2 3">C3</strain>
    </source>
</reference>
<organism evidence="2 3">
    <name type="scientific">Lysobacter enzymogenes</name>
    <dbReference type="NCBI Taxonomy" id="69"/>
    <lineage>
        <taxon>Bacteria</taxon>
        <taxon>Pseudomonadati</taxon>
        <taxon>Pseudomonadota</taxon>
        <taxon>Gammaproteobacteria</taxon>
        <taxon>Lysobacterales</taxon>
        <taxon>Lysobacteraceae</taxon>
        <taxon>Lysobacter</taxon>
    </lineage>
</organism>
<evidence type="ECO:0000256" key="1">
    <source>
        <dbReference type="SAM" id="MobiDB-lite"/>
    </source>
</evidence>
<dbReference type="EMBL" id="CP013140">
    <property type="protein sequence ID" value="ALN59202.1"/>
    <property type="molecule type" value="Genomic_DNA"/>
</dbReference>
<feature type="compositionally biased region" description="Basic residues" evidence="1">
    <location>
        <begin position="54"/>
        <end position="77"/>
    </location>
</feature>